<feature type="region of interest" description="Disordered" evidence="7">
    <location>
        <begin position="543"/>
        <end position="576"/>
    </location>
</feature>
<evidence type="ECO:0000256" key="5">
    <source>
        <dbReference type="ARBA" id="ARBA00023203"/>
    </source>
</evidence>
<dbReference type="Proteomes" id="UP001476247">
    <property type="component" value="Unassembled WGS sequence"/>
</dbReference>
<evidence type="ECO:0000256" key="2">
    <source>
        <dbReference type="ARBA" id="ARBA00022840"/>
    </source>
</evidence>
<keyword evidence="4 6" id="KW-0505">Motor protein</keyword>
<dbReference type="Gene3D" id="1.20.120.720">
    <property type="entry name" value="Myosin VI head, motor domain, U50 subdomain"/>
    <property type="match status" value="1"/>
</dbReference>
<protein>
    <recommendedName>
        <fullName evidence="8">Myosin motor domain-containing protein</fullName>
    </recommendedName>
</protein>
<dbReference type="Gene3D" id="3.40.850.10">
    <property type="entry name" value="Kinesin motor domain"/>
    <property type="match status" value="1"/>
</dbReference>
<keyword evidence="2 6" id="KW-0067">ATP-binding</keyword>
<dbReference type="SUPFAM" id="SSF52540">
    <property type="entry name" value="P-loop containing nucleoside triphosphate hydrolases"/>
    <property type="match status" value="1"/>
</dbReference>
<dbReference type="Pfam" id="PF00063">
    <property type="entry name" value="Myosin_head"/>
    <property type="match status" value="1"/>
</dbReference>
<evidence type="ECO:0000256" key="7">
    <source>
        <dbReference type="SAM" id="MobiDB-lite"/>
    </source>
</evidence>
<evidence type="ECO:0000256" key="6">
    <source>
        <dbReference type="PROSITE-ProRule" id="PRU00782"/>
    </source>
</evidence>
<dbReference type="InterPro" id="IPR027417">
    <property type="entry name" value="P-loop_NTPase"/>
</dbReference>
<keyword evidence="10" id="KW-1185">Reference proteome</keyword>
<keyword evidence="3 6" id="KW-0518">Myosin</keyword>
<dbReference type="PANTHER" id="PTHR13140:SF550">
    <property type="entry name" value="MYOSIN-IIIB ISOFORM X1"/>
    <property type="match status" value="1"/>
</dbReference>
<evidence type="ECO:0000256" key="1">
    <source>
        <dbReference type="ARBA" id="ARBA00022741"/>
    </source>
</evidence>
<keyword evidence="5 6" id="KW-0009">Actin-binding</keyword>
<comment type="caution">
    <text evidence="9">The sequence shown here is derived from an EMBL/GenBank/DDBJ whole genome shotgun (WGS) entry which is preliminary data.</text>
</comment>
<evidence type="ECO:0000313" key="9">
    <source>
        <dbReference type="EMBL" id="GAA5799453.1"/>
    </source>
</evidence>
<dbReference type="PANTHER" id="PTHR13140">
    <property type="entry name" value="MYOSIN"/>
    <property type="match status" value="1"/>
</dbReference>
<dbReference type="EMBL" id="BAABUJ010000012">
    <property type="protein sequence ID" value="GAA5799453.1"/>
    <property type="molecule type" value="Genomic_DNA"/>
</dbReference>
<dbReference type="SMART" id="SM00242">
    <property type="entry name" value="MYSc"/>
    <property type="match status" value="1"/>
</dbReference>
<dbReference type="InterPro" id="IPR036961">
    <property type="entry name" value="Kinesin_motor_dom_sf"/>
</dbReference>
<evidence type="ECO:0000256" key="3">
    <source>
        <dbReference type="ARBA" id="ARBA00023123"/>
    </source>
</evidence>
<dbReference type="PRINTS" id="PR00193">
    <property type="entry name" value="MYOSINHEAVY"/>
</dbReference>
<reference evidence="9 10" key="1">
    <citation type="submission" date="2024-04" db="EMBL/GenBank/DDBJ databases">
        <title>genome sequences of Mucor flavus KT1a and Helicostylum pulchrum KT1b strains isolation_sourced from the surface of a dry-aged beef.</title>
        <authorList>
            <person name="Toyotome T."/>
            <person name="Hosono M."/>
            <person name="Torimaru M."/>
            <person name="Fukuda K."/>
            <person name="Mikami N."/>
        </authorList>
    </citation>
    <scope>NUCLEOTIDE SEQUENCE [LARGE SCALE GENOMIC DNA]</scope>
    <source>
        <strain evidence="9 10">KT1b</strain>
    </source>
</reference>
<evidence type="ECO:0000256" key="4">
    <source>
        <dbReference type="ARBA" id="ARBA00023175"/>
    </source>
</evidence>
<feature type="domain" description="Myosin motor" evidence="8">
    <location>
        <begin position="1"/>
        <end position="696"/>
    </location>
</feature>
<evidence type="ECO:0000313" key="10">
    <source>
        <dbReference type="Proteomes" id="UP001476247"/>
    </source>
</evidence>
<feature type="region of interest" description="Actin-binding" evidence="6">
    <location>
        <begin position="586"/>
        <end position="608"/>
    </location>
</feature>
<dbReference type="InterPro" id="IPR001609">
    <property type="entry name" value="Myosin_head_motor_dom-like"/>
</dbReference>
<evidence type="ECO:0000259" key="8">
    <source>
        <dbReference type="PROSITE" id="PS51456"/>
    </source>
</evidence>
<gene>
    <name evidence="9" type="ORF">HPULCUR_004868</name>
</gene>
<sequence>MDNNSRGTQPTETIFDLSNVTDIDEKRISDILHAKFLNYNIYTDVGFCNVVAINPFKQLAQNDAQTSEEYVTSGESGSGKTELKDLVIRHLVGLSTNKKKSKVQGQIINGQKVLEAFGSAQTTYNGSSASRYGLYTEIHFNERGKMMGAKTLHYFLEKSRLCTGKTSEGNFNVFYWLLAGTTPDEKQVLQLSDDTNTYKYLSNYGRPILPSDKDNFNDLKDTMRAAGFRREHFSRVIQLLSAILHLGNVSFEDISGIGTEEAVFVHNEESLGLVADFLGLDSVALREALTFKTTMIGKDVTTLILDAQQATAQRDELAQTLYSLLFSWLVERINQKTFTENFNSFIGVLDFPGTQTTGFGSVGFDQFCVNYANERMYNFFSNRIFQVDNAEFETEMIQVPEVPYSGNTDCVELLERPSRGICAIYNKMSEKTISGKRMYTDFNAVDAIVKYNSENPSLAIKTSSSGARQFSVQHFPGEVTYDPSEFITKNNNQLLVDFISLFRGGPDLPSSWNSFVLELFSDENLSIESHPLGGISALVNAQKSEKPTRLPSMRKSKRVAPTAEKTSDSEDSSGKNTILTQIQSSLNDLINSLEEATLWSIFCIRPNATESTTNFDTHVVQSQLKAFNLTHLATRMKHFYLSSLSLDAFLSRYAVPLSTMGLEHSGTAVEQCESVKLMNNWTEEDMAIGTTKVIAI</sequence>
<feature type="binding site" evidence="6">
    <location>
        <begin position="74"/>
        <end position="81"/>
    </location>
    <ligand>
        <name>ATP</name>
        <dbReference type="ChEBI" id="CHEBI:30616"/>
    </ligand>
</feature>
<dbReference type="Gene3D" id="1.10.10.820">
    <property type="match status" value="1"/>
</dbReference>
<dbReference type="PROSITE" id="PS51456">
    <property type="entry name" value="MYOSIN_MOTOR"/>
    <property type="match status" value="1"/>
</dbReference>
<name>A0ABP9XXG7_9FUNG</name>
<keyword evidence="1 6" id="KW-0547">Nucleotide-binding</keyword>
<organism evidence="9 10">
    <name type="scientific">Helicostylum pulchrum</name>
    <dbReference type="NCBI Taxonomy" id="562976"/>
    <lineage>
        <taxon>Eukaryota</taxon>
        <taxon>Fungi</taxon>
        <taxon>Fungi incertae sedis</taxon>
        <taxon>Mucoromycota</taxon>
        <taxon>Mucoromycotina</taxon>
        <taxon>Mucoromycetes</taxon>
        <taxon>Mucorales</taxon>
        <taxon>Mucorineae</taxon>
        <taxon>Mucoraceae</taxon>
        <taxon>Helicostylum</taxon>
    </lineage>
</organism>
<comment type="similarity">
    <text evidence="6">Belongs to the TRAFAC class myosin-kinesin ATPase superfamily. Myosin family.</text>
</comment>
<proteinExistence type="inferred from homology"/>
<accession>A0ABP9XXG7</accession>
<dbReference type="Gene3D" id="1.20.58.530">
    <property type="match status" value="1"/>
</dbReference>